<protein>
    <submittedName>
        <fullName evidence="1">Uncharacterized protein</fullName>
    </submittedName>
</protein>
<comment type="caution">
    <text evidence="1">The sequence shown here is derived from an EMBL/GenBank/DDBJ whole genome shotgun (WGS) entry which is preliminary data.</text>
</comment>
<evidence type="ECO:0000313" key="2">
    <source>
        <dbReference type="Proteomes" id="UP000232722"/>
    </source>
</evidence>
<reference evidence="1 2" key="1">
    <citation type="submission" date="2016-04" db="EMBL/GenBank/DDBJ databases">
        <title>Genome analyses suggest a sexual origin of heterokaryosis in a supposedly ancient asexual fungus.</title>
        <authorList>
            <person name="Ropars J."/>
            <person name="Sedzielewska K."/>
            <person name="Noel J."/>
            <person name="Charron P."/>
            <person name="Farinelli L."/>
            <person name="Marton T."/>
            <person name="Kruger M."/>
            <person name="Pelin A."/>
            <person name="Brachmann A."/>
            <person name="Corradi N."/>
        </authorList>
    </citation>
    <scope>NUCLEOTIDE SEQUENCE [LARGE SCALE GENOMIC DNA]</scope>
    <source>
        <strain evidence="1 2">A5</strain>
    </source>
</reference>
<name>A0A2N0NFK5_9GLOM</name>
<reference evidence="1 2" key="2">
    <citation type="submission" date="2017-09" db="EMBL/GenBank/DDBJ databases">
        <title>Extensive intraspecific genome diversity in a model arbuscular mycorrhizal fungus.</title>
        <authorList>
            <person name="Chen E.C."/>
            <person name="Morin E."/>
            <person name="Beaudet D."/>
            <person name="Noel J."/>
            <person name="Ndikumana S."/>
            <person name="Charron P."/>
            <person name="St-Onge C."/>
            <person name="Giorgi J."/>
            <person name="Grigoriev I.V."/>
            <person name="Roux C."/>
            <person name="Martin F.M."/>
            <person name="Corradi N."/>
        </authorList>
    </citation>
    <scope>NUCLEOTIDE SEQUENCE [LARGE SCALE GENOMIC DNA]</scope>
    <source>
        <strain evidence="1 2">A5</strain>
    </source>
</reference>
<gene>
    <name evidence="1" type="ORF">RhiirA5_441468</name>
</gene>
<accession>A0A2N0NFK5</accession>
<evidence type="ECO:0000313" key="1">
    <source>
        <dbReference type="EMBL" id="PKB93371.1"/>
    </source>
</evidence>
<dbReference type="Proteomes" id="UP000232722">
    <property type="component" value="Unassembled WGS sequence"/>
</dbReference>
<sequence length="49" mass="5983">MSGMTREGFTAELTERIQLVLFNIQYIYYLRVIQTMKVQITHWYIEKII</sequence>
<proteinExistence type="predicted"/>
<dbReference type="EMBL" id="LLXJ01008199">
    <property type="protein sequence ID" value="PKB93371.1"/>
    <property type="molecule type" value="Genomic_DNA"/>
</dbReference>
<dbReference type="AlphaFoldDB" id="A0A2N0NFK5"/>
<organism evidence="1 2">
    <name type="scientific">Rhizophagus irregularis</name>
    <dbReference type="NCBI Taxonomy" id="588596"/>
    <lineage>
        <taxon>Eukaryota</taxon>
        <taxon>Fungi</taxon>
        <taxon>Fungi incertae sedis</taxon>
        <taxon>Mucoromycota</taxon>
        <taxon>Glomeromycotina</taxon>
        <taxon>Glomeromycetes</taxon>
        <taxon>Glomerales</taxon>
        <taxon>Glomeraceae</taxon>
        <taxon>Rhizophagus</taxon>
    </lineage>
</organism>